<dbReference type="Pfam" id="PF01568">
    <property type="entry name" value="Molydop_binding"/>
    <property type="match status" value="1"/>
</dbReference>
<comment type="caution">
    <text evidence="6">The sequence shown here is derived from an EMBL/GenBank/DDBJ whole genome shotgun (WGS) entry which is preliminary data.</text>
</comment>
<evidence type="ECO:0000313" key="6">
    <source>
        <dbReference type="EMBL" id="MBO1512040.1"/>
    </source>
</evidence>
<dbReference type="EMBL" id="JAGDEL010000006">
    <property type="protein sequence ID" value="MBO1512040.1"/>
    <property type="molecule type" value="Genomic_DNA"/>
</dbReference>
<evidence type="ECO:0000313" key="7">
    <source>
        <dbReference type="Proteomes" id="UP000663981"/>
    </source>
</evidence>
<dbReference type="Pfam" id="PF00384">
    <property type="entry name" value="Molybdopterin"/>
    <property type="match status" value="1"/>
</dbReference>
<organism evidence="6 7">
    <name type="scientific">Metabacillus bambusae</name>
    <dbReference type="NCBI Taxonomy" id="2795218"/>
    <lineage>
        <taxon>Bacteria</taxon>
        <taxon>Bacillati</taxon>
        <taxon>Bacillota</taxon>
        <taxon>Bacilli</taxon>
        <taxon>Bacillales</taxon>
        <taxon>Bacillaceae</taxon>
        <taxon>Metabacillus</taxon>
    </lineage>
</organism>
<dbReference type="PANTHER" id="PTHR43105">
    <property type="entry name" value="RESPIRATORY NITRATE REDUCTASE"/>
    <property type="match status" value="1"/>
</dbReference>
<dbReference type="InterPro" id="IPR050123">
    <property type="entry name" value="Prok_molybdopt-oxidoreductase"/>
</dbReference>
<dbReference type="InterPro" id="IPR009010">
    <property type="entry name" value="Asp_de-COase-like_dom_sf"/>
</dbReference>
<evidence type="ECO:0000256" key="3">
    <source>
        <dbReference type="ARBA" id="ARBA00023014"/>
    </source>
</evidence>
<feature type="domain" description="Molybdopterin dinucleotide-binding" evidence="5">
    <location>
        <begin position="658"/>
        <end position="753"/>
    </location>
</feature>
<dbReference type="SUPFAM" id="SSF53706">
    <property type="entry name" value="Formate dehydrogenase/DMSO reductase, domains 1-3"/>
    <property type="match status" value="1"/>
</dbReference>
<keyword evidence="7" id="KW-1185">Reference proteome</keyword>
<reference evidence="6 7" key="1">
    <citation type="submission" date="2021-03" db="EMBL/GenBank/DDBJ databases">
        <title>Whole genome sequence of Metabacillus bambusae BG109.</title>
        <authorList>
            <person name="Jeong J.W."/>
        </authorList>
    </citation>
    <scope>NUCLEOTIDE SEQUENCE [LARGE SCALE GENOMIC DNA]</scope>
    <source>
        <strain evidence="6 7">BG109</strain>
    </source>
</reference>
<evidence type="ECO:0000256" key="1">
    <source>
        <dbReference type="ARBA" id="ARBA00022723"/>
    </source>
</evidence>
<protein>
    <submittedName>
        <fullName evidence="6">FdhF/YdeP family oxidoreductase</fullName>
    </submittedName>
</protein>
<dbReference type="PANTHER" id="PTHR43105:SF4">
    <property type="entry name" value="PROTEIN YDEP"/>
    <property type="match status" value="1"/>
</dbReference>
<sequence>MGETKHQGPIKATKTPRPKHWVSPIPFGLGKVKPQHFRDTMKIAWDNKDNIGYATRILTQGVCDGCALGVSGLYDQTLKGPHLCTTRMNVLRLNTMPALKEEIIHADIDQLRQYSSTDLRKLGRIPYPLIRRKGERKFSRISWDEAMDVIANKMKQLDPKQYAFYLTSRGITNESYYVAGKVARFLGTNNIDNASRICHSPSKTGLKRSIGVGASTANYQDWFGTDVLLFWGSVASNSSPVSTKYMLEAKKRGTKIIVVNPYSEPAMDKYWIPSNLESALFGTKIADDFYQVNIGGDIALMHGIMKHWFEMEKQKHGSAINHTFVQEHVNGYEELKAKVEEQSWDDIIESSGVTQERIIELSELLAKSKNAVFAWALGLTMHSFATDNISQVANLALLRGFLGRKNNGLMPFRGHSSVQGSGEMGADPFVLPGSGFDAQNIERMEQIWGFEIPKWQGDIVGVTLENIVLPDMHERKIKLYYLSGGNFLETMPDPDFVEKALSELDIRVHQDIILNTSTLVDAKEAVIVLPAKTRYEQEGGGTSTSTERMVYFSPEIEGNKNLIAEARAEWKIYIDLAKRVKPKTAHLVEFKSGQEIRDEIALANKDYEGIQHLKKQGDVFQWGGAWLCEDGICPTSDGRGKLISIDIPDLGKKEGQFIITSRRGKQFNSMVYKETDPFNGASRYDVLMNAKDASHLSIAEGEGIVVYNGFGVFQGKAKFVNIARGNLEVHFPEGNFLLPRGRYEKYAGIPDYNITVTVEKADRYNARKDVQYLEKRIEDLEIDTPE</sequence>
<accession>A0ABS3N1A7</accession>
<dbReference type="InterPro" id="IPR006656">
    <property type="entry name" value="Mopterin_OxRdtase"/>
</dbReference>
<dbReference type="NCBIfam" id="TIGR01701">
    <property type="entry name" value="Fdhalpha-like"/>
    <property type="match status" value="1"/>
</dbReference>
<dbReference type="Gene3D" id="3.40.228.10">
    <property type="entry name" value="Dimethylsulfoxide Reductase, domain 2"/>
    <property type="match status" value="1"/>
</dbReference>
<gene>
    <name evidence="6" type="ORF">I7822_10210</name>
</gene>
<evidence type="ECO:0000259" key="5">
    <source>
        <dbReference type="Pfam" id="PF01568"/>
    </source>
</evidence>
<evidence type="ECO:0000256" key="2">
    <source>
        <dbReference type="ARBA" id="ARBA00023004"/>
    </source>
</evidence>
<proteinExistence type="predicted"/>
<keyword evidence="1" id="KW-0479">Metal-binding</keyword>
<dbReference type="RefSeq" id="WP_207977653.1">
    <property type="nucleotide sequence ID" value="NZ_JAGDEL010000006.1"/>
</dbReference>
<dbReference type="InterPro" id="IPR006657">
    <property type="entry name" value="MoPterin_dinucl-bd_dom"/>
</dbReference>
<dbReference type="SUPFAM" id="SSF50692">
    <property type="entry name" value="ADC-like"/>
    <property type="match status" value="1"/>
</dbReference>
<dbReference type="Gene3D" id="3.40.50.740">
    <property type="match status" value="1"/>
</dbReference>
<dbReference type="Proteomes" id="UP000663981">
    <property type="component" value="Unassembled WGS sequence"/>
</dbReference>
<dbReference type="InterPro" id="IPR010046">
    <property type="entry name" value="Mopterin_OxRdtse_a_bac"/>
</dbReference>
<evidence type="ECO:0000259" key="4">
    <source>
        <dbReference type="Pfam" id="PF00384"/>
    </source>
</evidence>
<dbReference type="PIRSF" id="PIRSF000144">
    <property type="entry name" value="CbbBc"/>
    <property type="match status" value="1"/>
</dbReference>
<name>A0ABS3N1A7_9BACI</name>
<feature type="domain" description="Molybdopterin oxidoreductase" evidence="4">
    <location>
        <begin position="124"/>
        <end position="579"/>
    </location>
</feature>
<keyword evidence="3" id="KW-0411">Iron-sulfur</keyword>
<keyword evidence="2" id="KW-0408">Iron</keyword>